<dbReference type="OrthoDB" id="8963084at2759"/>
<evidence type="ECO:0000256" key="8">
    <source>
        <dbReference type="ARBA" id="ARBA00023180"/>
    </source>
</evidence>
<dbReference type="AlphaFoldDB" id="A0A3B4ZQ90"/>
<dbReference type="RefSeq" id="XP_008296450.1">
    <property type="nucleotide sequence ID" value="XM_008298228.1"/>
</dbReference>
<evidence type="ECO:0000313" key="13">
    <source>
        <dbReference type="RefSeq" id="XP_008296450.1"/>
    </source>
</evidence>
<gene>
    <name evidence="13" type="primary">il17rb</name>
</gene>
<reference evidence="11" key="1">
    <citation type="submission" date="2023-09" db="UniProtKB">
        <authorList>
            <consortium name="Ensembl"/>
        </authorList>
    </citation>
    <scope>IDENTIFICATION</scope>
</reference>
<evidence type="ECO:0000256" key="7">
    <source>
        <dbReference type="ARBA" id="ARBA00023170"/>
    </source>
</evidence>
<dbReference type="Gene3D" id="2.60.40.2160">
    <property type="entry name" value="Interleukin-17 receptor A/B, fibronectin-III-like domain 1"/>
    <property type="match status" value="1"/>
</dbReference>
<dbReference type="Pfam" id="PF08357">
    <property type="entry name" value="SEFIR"/>
    <property type="match status" value="1"/>
</dbReference>
<reference evidence="13" key="2">
    <citation type="submission" date="2025-04" db="UniProtKB">
        <authorList>
            <consortium name="RefSeq"/>
        </authorList>
    </citation>
    <scope>IDENTIFICATION</scope>
</reference>
<dbReference type="GeneTree" id="ENSGT00930000151761"/>
<keyword evidence="4 9" id="KW-0732">Signal</keyword>
<evidence type="ECO:0000313" key="11">
    <source>
        <dbReference type="Ensembl" id="ENSSPAP00000008384.1"/>
    </source>
</evidence>
<proteinExistence type="predicted"/>
<dbReference type="CTD" id="55540"/>
<evidence type="ECO:0000256" key="3">
    <source>
        <dbReference type="ARBA" id="ARBA00022692"/>
    </source>
</evidence>
<keyword evidence="12" id="KW-1185">Reference proteome</keyword>
<evidence type="ECO:0000256" key="1">
    <source>
        <dbReference type="ARBA" id="ARBA00004251"/>
    </source>
</evidence>
<evidence type="ECO:0000256" key="6">
    <source>
        <dbReference type="ARBA" id="ARBA00023136"/>
    </source>
</evidence>
<feature type="signal peptide" evidence="9">
    <location>
        <begin position="1"/>
        <end position="19"/>
    </location>
</feature>
<dbReference type="Proteomes" id="UP000694891">
    <property type="component" value="Unplaced"/>
</dbReference>
<accession>A0A3B4ZQ90</accession>
<comment type="subcellular location">
    <subcellularLocation>
        <location evidence="1">Cell membrane</location>
        <topology evidence="1">Single-pass type I membrane protein</topology>
    </subcellularLocation>
</comment>
<dbReference type="Ensembl" id="ENSSPAT00000008542.1">
    <property type="protein sequence ID" value="ENSSPAP00000008384.1"/>
    <property type="gene ID" value="ENSSPAG00000006394.1"/>
</dbReference>
<protein>
    <submittedName>
        <fullName evidence="11 13">Interleukin-17 receptor B</fullName>
    </submittedName>
</protein>
<dbReference type="InterPro" id="IPR013568">
    <property type="entry name" value="SEFIR_dom"/>
</dbReference>
<evidence type="ECO:0000256" key="5">
    <source>
        <dbReference type="ARBA" id="ARBA00022989"/>
    </source>
</evidence>
<evidence type="ECO:0000313" key="12">
    <source>
        <dbReference type="Proteomes" id="UP000694891"/>
    </source>
</evidence>
<organism evidence="11">
    <name type="scientific">Stegastes partitus</name>
    <name type="common">bicolor damselfish</name>
    <dbReference type="NCBI Taxonomy" id="144197"/>
    <lineage>
        <taxon>Eukaryota</taxon>
        <taxon>Metazoa</taxon>
        <taxon>Chordata</taxon>
        <taxon>Craniata</taxon>
        <taxon>Vertebrata</taxon>
        <taxon>Euteleostomi</taxon>
        <taxon>Actinopterygii</taxon>
        <taxon>Neopterygii</taxon>
        <taxon>Teleostei</taxon>
        <taxon>Neoteleostei</taxon>
        <taxon>Acanthomorphata</taxon>
        <taxon>Ovalentaria</taxon>
        <taxon>Pomacentridae</taxon>
        <taxon>Stegastes</taxon>
    </lineage>
</organism>
<dbReference type="PROSITE" id="PS51534">
    <property type="entry name" value="SEFIR"/>
    <property type="match status" value="1"/>
</dbReference>
<keyword evidence="7 13" id="KW-0675">Receptor</keyword>
<keyword evidence="6" id="KW-0472">Membrane</keyword>
<dbReference type="InterPro" id="IPR038683">
    <property type="entry name" value="IL17RA/B_FnIII-like_1_sf"/>
</dbReference>
<evidence type="ECO:0000259" key="10">
    <source>
        <dbReference type="PROSITE" id="PS51534"/>
    </source>
</evidence>
<keyword evidence="8" id="KW-0325">Glycoprotein</keyword>
<dbReference type="GeneID" id="103369501"/>
<feature type="chain" id="PRO_5044591357" evidence="9">
    <location>
        <begin position="20"/>
        <end position="434"/>
    </location>
</feature>
<dbReference type="GO" id="GO:0005886">
    <property type="term" value="C:plasma membrane"/>
    <property type="evidence" value="ECO:0007669"/>
    <property type="project" value="UniProtKB-SubCell"/>
</dbReference>
<name>A0A3B4ZQ90_9TELE</name>
<dbReference type="PANTHER" id="PTHR15583">
    <property type="entry name" value="INTERLEUKIN-17 RECEPTOR"/>
    <property type="match status" value="1"/>
</dbReference>
<dbReference type="STRING" id="144197.ENSSPAP00000008384"/>
<dbReference type="Gene3D" id="3.40.50.11530">
    <property type="match status" value="1"/>
</dbReference>
<keyword evidence="2" id="KW-1003">Cell membrane</keyword>
<sequence>MMWRLMLICSSYVTAQVASQEITALCEVYEEYDFPPESTVAAPSFLADLKVKRVTWEGRDKLNISWAINVDSSIIHLTGTSITISGEPEYRCKYNPPLSQANVSGSEQKWFHFFVNIRCGFYAIEGANLPLPPMGSGATNKAASIDIACGPKAPVMSKSTHTPTVEILPEPTSPTLKTKDVCVAVFGGLSGLMFLSCCYLIYKSCGPNVAASLGFKHLPVSTEVLVPVLVVYPAENSAFQRAVVALAEFLQGHGGCSVAFDMWHQEKIAELGPMRWLAEKAEAAHRVLIVCPGTETAISCPPQHGIPELSIPAAAHDLYPLILNMVASSAKNASELAKFWVVQLGAQQDKKPSTLAPELRTCRTFRLMKDLSKLCKGLHDVRRSDKKISALLFRPGVSYCEKKASKLREAVEMLRGHQPSISEMQPMKSVVSTV</sequence>
<dbReference type="GO" id="GO:0030368">
    <property type="term" value="F:interleukin-17 receptor activity"/>
    <property type="evidence" value="ECO:0007669"/>
    <property type="project" value="InterPro"/>
</dbReference>
<evidence type="ECO:0000256" key="2">
    <source>
        <dbReference type="ARBA" id="ARBA00022475"/>
    </source>
</evidence>
<feature type="domain" description="SEFIR" evidence="10">
    <location>
        <begin position="225"/>
        <end position="376"/>
    </location>
</feature>
<dbReference type="InterPro" id="IPR039465">
    <property type="entry name" value="IL-17_rcpt-like"/>
</dbReference>
<evidence type="ECO:0000256" key="4">
    <source>
        <dbReference type="ARBA" id="ARBA00022729"/>
    </source>
</evidence>
<keyword evidence="3" id="KW-0812">Transmembrane</keyword>
<keyword evidence="5" id="KW-1133">Transmembrane helix</keyword>
<evidence type="ECO:0000256" key="9">
    <source>
        <dbReference type="SAM" id="SignalP"/>
    </source>
</evidence>
<dbReference type="PANTHER" id="PTHR15583:SF11">
    <property type="entry name" value="INTERLEUKIN-17 RECEPTOR B"/>
    <property type="match status" value="1"/>
</dbReference>